<reference evidence="1 2" key="1">
    <citation type="submission" date="2008-08" db="EMBL/GenBank/DDBJ databases">
        <authorList>
            <person name="Madupu R."/>
            <person name="Durkin A.S."/>
            <person name="Torralba M."/>
            <person name="Methe B."/>
            <person name="Sutton G.G."/>
            <person name="Strausberg R.L."/>
            <person name="Nelson K.E."/>
        </authorList>
    </citation>
    <scope>NUCLEOTIDE SEQUENCE [LARGE SCALE GENOMIC DNA]</scope>
    <source>
        <strain evidence="1 2">RM3267</strain>
    </source>
</reference>
<accession>B9D3R2</accession>
<dbReference type="Proteomes" id="UP000003082">
    <property type="component" value="Unassembled WGS sequence"/>
</dbReference>
<evidence type="ECO:0000313" key="2">
    <source>
        <dbReference type="Proteomes" id="UP000003082"/>
    </source>
</evidence>
<gene>
    <name evidence="1" type="ORF">CAMRE0001_2526</name>
</gene>
<name>B9D3R2_CAMRE</name>
<comment type="caution">
    <text evidence="1">The sequence shown here is derived from an EMBL/GenBank/DDBJ whole genome shotgun (WGS) entry which is preliminary data.</text>
</comment>
<dbReference type="STRING" id="553218.CAMRE0001_2526"/>
<keyword evidence="2" id="KW-1185">Reference proteome</keyword>
<sequence>MRIFSRVFLREIFASLHLQLRAEENFKFAADYPSSPDLKFLHNSQNRLVILPLIFLRSNLKFVDLGKTANIAFY</sequence>
<dbReference type="AlphaFoldDB" id="B9D3R2"/>
<protein>
    <submittedName>
        <fullName evidence="1">Uncharacterized protein</fullName>
    </submittedName>
</protein>
<evidence type="ECO:0000313" key="1">
    <source>
        <dbReference type="EMBL" id="EEF13337.1"/>
    </source>
</evidence>
<organism evidence="1 2">
    <name type="scientific">Campylobacter rectus RM3267</name>
    <dbReference type="NCBI Taxonomy" id="553218"/>
    <lineage>
        <taxon>Bacteria</taxon>
        <taxon>Pseudomonadati</taxon>
        <taxon>Campylobacterota</taxon>
        <taxon>Epsilonproteobacteria</taxon>
        <taxon>Campylobacterales</taxon>
        <taxon>Campylobacteraceae</taxon>
        <taxon>Campylobacter</taxon>
    </lineage>
</organism>
<proteinExistence type="predicted"/>
<dbReference type="EMBL" id="ACFU01000022">
    <property type="protein sequence ID" value="EEF13337.1"/>
    <property type="molecule type" value="Genomic_DNA"/>
</dbReference>